<dbReference type="GO" id="GO:0020037">
    <property type="term" value="F:heme binding"/>
    <property type="evidence" value="ECO:0007669"/>
    <property type="project" value="InterPro"/>
</dbReference>
<proteinExistence type="predicted"/>
<name>A0AA36EQ74_LACSI</name>
<dbReference type="EMBL" id="OX465085">
    <property type="protein sequence ID" value="CAI9303763.1"/>
    <property type="molecule type" value="Genomic_DNA"/>
</dbReference>
<dbReference type="SUPFAM" id="SSF48264">
    <property type="entry name" value="Cytochrome P450"/>
    <property type="match status" value="1"/>
</dbReference>
<accession>A0AA36EQ74</accession>
<dbReference type="GO" id="GO:0005506">
    <property type="term" value="F:iron ion binding"/>
    <property type="evidence" value="ECO:0007669"/>
    <property type="project" value="InterPro"/>
</dbReference>
<dbReference type="PANTHER" id="PTHR47951">
    <property type="entry name" value="OS08G0547900 PROTEIN"/>
    <property type="match status" value="1"/>
</dbReference>
<evidence type="ECO:0000313" key="2">
    <source>
        <dbReference type="Proteomes" id="UP001177003"/>
    </source>
</evidence>
<reference evidence="1" key="1">
    <citation type="submission" date="2023-04" db="EMBL/GenBank/DDBJ databases">
        <authorList>
            <person name="Vijverberg K."/>
            <person name="Xiong W."/>
            <person name="Schranz E."/>
        </authorList>
    </citation>
    <scope>NUCLEOTIDE SEQUENCE</scope>
</reference>
<gene>
    <name evidence="1" type="ORF">LSALG_LOCUS42180</name>
</gene>
<dbReference type="InterPro" id="IPR036396">
    <property type="entry name" value="Cyt_P450_sf"/>
</dbReference>
<organism evidence="1 2">
    <name type="scientific">Lactuca saligna</name>
    <name type="common">Willowleaf lettuce</name>
    <dbReference type="NCBI Taxonomy" id="75948"/>
    <lineage>
        <taxon>Eukaryota</taxon>
        <taxon>Viridiplantae</taxon>
        <taxon>Streptophyta</taxon>
        <taxon>Embryophyta</taxon>
        <taxon>Tracheophyta</taxon>
        <taxon>Spermatophyta</taxon>
        <taxon>Magnoliopsida</taxon>
        <taxon>eudicotyledons</taxon>
        <taxon>Gunneridae</taxon>
        <taxon>Pentapetalae</taxon>
        <taxon>asterids</taxon>
        <taxon>campanulids</taxon>
        <taxon>Asterales</taxon>
        <taxon>Asteraceae</taxon>
        <taxon>Cichorioideae</taxon>
        <taxon>Cichorieae</taxon>
        <taxon>Lactucinae</taxon>
        <taxon>Lactuca</taxon>
    </lineage>
</organism>
<dbReference type="GO" id="GO:0016705">
    <property type="term" value="F:oxidoreductase activity, acting on paired donors, with incorporation or reduction of molecular oxygen"/>
    <property type="evidence" value="ECO:0007669"/>
    <property type="project" value="InterPro"/>
</dbReference>
<protein>
    <submittedName>
        <fullName evidence="1">Uncharacterized protein</fullName>
    </submittedName>
</protein>
<evidence type="ECO:0000313" key="1">
    <source>
        <dbReference type="EMBL" id="CAI9303763.1"/>
    </source>
</evidence>
<dbReference type="Proteomes" id="UP001177003">
    <property type="component" value="Chromosome 9"/>
</dbReference>
<dbReference type="AlphaFoldDB" id="A0AA36EQ74"/>
<dbReference type="PANTHER" id="PTHR47951:SF7">
    <property type="entry name" value="FLAVONOID 3',5'-HYDROXYLASE-LIKE ISOFORM X1"/>
    <property type="match status" value="1"/>
</dbReference>
<dbReference type="Gene3D" id="1.10.630.10">
    <property type="entry name" value="Cytochrome P450"/>
    <property type="match status" value="1"/>
</dbReference>
<dbReference type="GO" id="GO:0004497">
    <property type="term" value="F:monooxygenase activity"/>
    <property type="evidence" value="ECO:0007669"/>
    <property type="project" value="InterPro"/>
</dbReference>
<keyword evidence="2" id="KW-1185">Reference proteome</keyword>
<dbReference type="InterPro" id="IPR001128">
    <property type="entry name" value="Cyt_P450"/>
</dbReference>
<sequence length="112" mass="12645">MPNEGRCRWQVPGEVVGGSWWLIVGYLPFLSRDLHKQFVNKANTYGPFFNFQLGSKLHFLINTPDLAKVVVREKDEIFANHNPTIATLGSSYGGQDIVCSDSNSDWHEGTYL</sequence>
<dbReference type="Pfam" id="PF00067">
    <property type="entry name" value="p450"/>
    <property type="match status" value="1"/>
</dbReference>